<dbReference type="Proteomes" id="UP000269396">
    <property type="component" value="Unassembled WGS sequence"/>
</dbReference>
<evidence type="ECO:0000256" key="1">
    <source>
        <dbReference type="ARBA" id="ARBA00023002"/>
    </source>
</evidence>
<dbReference type="GO" id="GO:0016491">
    <property type="term" value="F:oxidoreductase activity"/>
    <property type="evidence" value="ECO:0007669"/>
    <property type="project" value="UniProtKB-KW"/>
</dbReference>
<evidence type="ECO:0000313" key="4">
    <source>
        <dbReference type="EMBL" id="VDO85579.1"/>
    </source>
</evidence>
<evidence type="ECO:0000256" key="2">
    <source>
        <dbReference type="ARBA" id="ARBA00039785"/>
    </source>
</evidence>
<dbReference type="PANTHER" id="PTHR13847">
    <property type="entry name" value="SARCOSINE DEHYDROGENASE-RELATED"/>
    <property type="match status" value="1"/>
</dbReference>
<proteinExistence type="predicted"/>
<dbReference type="InterPro" id="IPR036188">
    <property type="entry name" value="FAD/NAD-bd_sf"/>
</dbReference>
<organism evidence="4 5">
    <name type="scientific">Schistosoma mattheei</name>
    <dbReference type="NCBI Taxonomy" id="31246"/>
    <lineage>
        <taxon>Eukaryota</taxon>
        <taxon>Metazoa</taxon>
        <taxon>Spiralia</taxon>
        <taxon>Lophotrochozoa</taxon>
        <taxon>Platyhelminthes</taxon>
        <taxon>Trematoda</taxon>
        <taxon>Digenea</taxon>
        <taxon>Strigeidida</taxon>
        <taxon>Schistosomatoidea</taxon>
        <taxon>Schistosomatidae</taxon>
        <taxon>Schistosoma</taxon>
    </lineage>
</organism>
<evidence type="ECO:0000313" key="5">
    <source>
        <dbReference type="Proteomes" id="UP000269396"/>
    </source>
</evidence>
<dbReference type="GO" id="GO:0005739">
    <property type="term" value="C:mitochondrion"/>
    <property type="evidence" value="ECO:0007669"/>
    <property type="project" value="GOC"/>
</dbReference>
<dbReference type="InterPro" id="IPR006076">
    <property type="entry name" value="FAD-dep_OxRdtase"/>
</dbReference>
<dbReference type="Gene3D" id="3.50.50.60">
    <property type="entry name" value="FAD/NAD(P)-binding domain"/>
    <property type="match status" value="1"/>
</dbReference>
<dbReference type="PANTHER" id="PTHR13847:SF287">
    <property type="entry name" value="FAD-DEPENDENT OXIDOREDUCTASE DOMAIN-CONTAINING PROTEIN 1"/>
    <property type="match status" value="1"/>
</dbReference>
<dbReference type="EMBL" id="UZAL01002990">
    <property type="protein sequence ID" value="VDO85579.1"/>
    <property type="molecule type" value="Genomic_DNA"/>
</dbReference>
<accession>A0A183NJI0</accession>
<dbReference type="GO" id="GO:0032981">
    <property type="term" value="P:mitochondrial respiratory chain complex I assembly"/>
    <property type="evidence" value="ECO:0007669"/>
    <property type="project" value="TreeGrafter"/>
</dbReference>
<comment type="function">
    <text evidence="3">Required for the assembly of the mitochondrial membrane respiratory chain NADH dehydrogenase (Complex I). Involved in mid-late stages of complex I assembly.</text>
</comment>
<dbReference type="Gene3D" id="3.30.9.10">
    <property type="entry name" value="D-Amino Acid Oxidase, subunit A, domain 2"/>
    <property type="match status" value="1"/>
</dbReference>
<keyword evidence="5" id="KW-1185">Reference proteome</keyword>
<dbReference type="SUPFAM" id="SSF51905">
    <property type="entry name" value="FAD/NAD(P)-binding domain"/>
    <property type="match status" value="1"/>
</dbReference>
<keyword evidence="1" id="KW-0560">Oxidoreductase</keyword>
<gene>
    <name evidence="4" type="ORF">SMTD_LOCUS2266</name>
</gene>
<protein>
    <recommendedName>
        <fullName evidence="2">FAD-dependent oxidoreductase domain-containing protein 1</fullName>
    </recommendedName>
</protein>
<dbReference type="Pfam" id="PF01266">
    <property type="entry name" value="DAO"/>
    <property type="match status" value="1"/>
</dbReference>
<name>A0A183NJI0_9TREM</name>
<dbReference type="STRING" id="31246.A0A183NJI0"/>
<dbReference type="AlphaFoldDB" id="A0A183NJI0"/>
<sequence length="244" mass="27414">MLKFGLNRLNYAVSSGLVKNREDQVPRNTDILVIGGGIIGWATAFWLRRDSKFSVTVVEKDPTYSQSATVLGLGSIRQQFSEPENIQMSLFSIEFLRNVSNYLWVEDPTESIDIGFNPQGCLMLANAENVDLLKENYLLQIDLGAKVELLTKDDLSTRWPWMNVDDIEMGCYGYENEGWFDPFLLLKALKIKCHFMGVNYVVGEVTDFHASPFIMVSSSGGESQRPPVSCKPLRSATVSLNKII</sequence>
<evidence type="ECO:0000256" key="3">
    <source>
        <dbReference type="ARBA" id="ARBA00046185"/>
    </source>
</evidence>
<reference evidence="4 5" key="1">
    <citation type="submission" date="2018-11" db="EMBL/GenBank/DDBJ databases">
        <authorList>
            <consortium name="Pathogen Informatics"/>
        </authorList>
    </citation>
    <scope>NUCLEOTIDE SEQUENCE [LARGE SCALE GENOMIC DNA]</scope>
    <source>
        <strain>Denwood</strain>
        <strain evidence="5">Zambia</strain>
    </source>
</reference>